<dbReference type="Pfam" id="PF02525">
    <property type="entry name" value="Flavodoxin_2"/>
    <property type="match status" value="1"/>
</dbReference>
<sequence length="534" mass="61024">MEVLVLNGSPKGEKSNTFRITRAFLEGLEESRNCNVHIVNISEKNIEHCRGCFACWTKTPGKCVIKDDMRELMERYVTSDVVIWSFPLYYFGMPSKIKAFLDRMLPTNLPYMDINKDGTSGHPSRYDLSNQRYILISTCGFYSTKNNYDALFKQFEILFGDRLSKIICPEGELFHVPQLEGKILEYLSYAKKAGGEFGNNAAISGDTRNKLGQLLYPPDVFVEMADASWDISGKSPEEKPQKDKSYNFMKQMAAIYNRESYVKDVLLEIYFTDIDRIYQLCLGKEKCTVSTENFVTYTTRIETTFELWRKISEGKVNGAEALMKKQYKVLGDFSTMLKMDDYFGTKRQISQKKFRENKTNMALILFQWIVLWVVLPIDKVWGGVAGIIVCSSIPVLSYKFKLTIYDKMSIPLICVLSLLALLGVSPTIVICLSYMLFGIMWLLSCWRRIPLTAYYSSNDYNGEGAFRNPLFLKTNRILTAGWGVLYLIIAIYTYFLMGSVLSSYTGIINSIAPAVMGIFTKWFAGWYPAKVARG</sequence>
<protein>
    <submittedName>
        <fullName evidence="5">Azoreductase</fullName>
    </submittedName>
</protein>
<dbReference type="EMBL" id="PVXP01000029">
    <property type="protein sequence ID" value="PRR84929.1"/>
    <property type="molecule type" value="Genomic_DNA"/>
</dbReference>
<evidence type="ECO:0000256" key="2">
    <source>
        <dbReference type="ARBA" id="ARBA00022643"/>
    </source>
</evidence>
<keyword evidence="3" id="KW-1133">Transmembrane helix</keyword>
<dbReference type="InterPro" id="IPR003680">
    <property type="entry name" value="Flavodoxin_fold"/>
</dbReference>
<dbReference type="SUPFAM" id="SSF55718">
    <property type="entry name" value="SCP-like"/>
    <property type="match status" value="1"/>
</dbReference>
<dbReference type="Gene3D" id="3.40.50.360">
    <property type="match status" value="1"/>
</dbReference>
<keyword evidence="3" id="KW-0472">Membrane</keyword>
<proteinExistence type="predicted"/>
<organism evidence="5 6">
    <name type="scientific">Clostridium luticellarii</name>
    <dbReference type="NCBI Taxonomy" id="1691940"/>
    <lineage>
        <taxon>Bacteria</taxon>
        <taxon>Bacillati</taxon>
        <taxon>Bacillota</taxon>
        <taxon>Clostridia</taxon>
        <taxon>Eubacteriales</taxon>
        <taxon>Clostridiaceae</taxon>
        <taxon>Clostridium</taxon>
    </lineage>
</organism>
<dbReference type="SUPFAM" id="SSF52218">
    <property type="entry name" value="Flavoproteins"/>
    <property type="match status" value="1"/>
</dbReference>
<gene>
    <name evidence="5" type="ORF">CLLU_21230</name>
</gene>
<evidence type="ECO:0000256" key="1">
    <source>
        <dbReference type="ARBA" id="ARBA00022630"/>
    </source>
</evidence>
<dbReference type="Proteomes" id="UP000237798">
    <property type="component" value="Unassembled WGS sequence"/>
</dbReference>
<name>A0A2T0BM42_9CLOT</name>
<reference evidence="5 6" key="1">
    <citation type="submission" date="2018-03" db="EMBL/GenBank/DDBJ databases">
        <title>Genome sequence of Clostridium luticellarii DSM 29923.</title>
        <authorList>
            <person name="Poehlein A."/>
            <person name="Daniel R."/>
        </authorList>
    </citation>
    <scope>NUCLEOTIDE SEQUENCE [LARGE SCALE GENOMIC DNA]</scope>
    <source>
        <strain evidence="5 6">DSM 29923</strain>
    </source>
</reference>
<evidence type="ECO:0000313" key="5">
    <source>
        <dbReference type="EMBL" id="PRR84929.1"/>
    </source>
</evidence>
<dbReference type="RefSeq" id="WP_106009728.1">
    <property type="nucleotide sequence ID" value="NZ_JALCQO010000008.1"/>
</dbReference>
<dbReference type="Gene3D" id="3.30.1050.10">
    <property type="entry name" value="SCP2 sterol-binding domain"/>
    <property type="match status" value="1"/>
</dbReference>
<accession>A0A2T0BM42</accession>
<keyword evidence="6" id="KW-1185">Reference proteome</keyword>
<feature type="domain" description="Flavodoxin-like fold" evidence="4">
    <location>
        <begin position="1"/>
        <end position="144"/>
    </location>
</feature>
<evidence type="ECO:0000256" key="3">
    <source>
        <dbReference type="SAM" id="Phobius"/>
    </source>
</evidence>
<feature type="transmembrane region" description="Helical" evidence="3">
    <location>
        <begin position="410"/>
        <end position="443"/>
    </location>
</feature>
<dbReference type="PANTHER" id="PTHR43278:SF2">
    <property type="entry name" value="IRON-SULFUR FLAVOPROTEIN"/>
    <property type="match status" value="1"/>
</dbReference>
<dbReference type="InterPro" id="IPR051796">
    <property type="entry name" value="ISF_SsuE-like"/>
</dbReference>
<evidence type="ECO:0000313" key="6">
    <source>
        <dbReference type="Proteomes" id="UP000237798"/>
    </source>
</evidence>
<keyword evidence="3" id="KW-0812">Transmembrane</keyword>
<dbReference type="OrthoDB" id="9805976at2"/>
<keyword evidence="2" id="KW-0288">FMN</keyword>
<dbReference type="AlphaFoldDB" id="A0A2T0BM42"/>
<dbReference type="InterPro" id="IPR029039">
    <property type="entry name" value="Flavoprotein-like_sf"/>
</dbReference>
<evidence type="ECO:0000259" key="4">
    <source>
        <dbReference type="Pfam" id="PF02525"/>
    </source>
</evidence>
<comment type="caution">
    <text evidence="5">The sequence shown here is derived from an EMBL/GenBank/DDBJ whole genome shotgun (WGS) entry which is preliminary data.</text>
</comment>
<keyword evidence="1" id="KW-0285">Flavoprotein</keyword>
<feature type="transmembrane region" description="Helical" evidence="3">
    <location>
        <begin position="477"/>
        <end position="497"/>
    </location>
</feature>
<dbReference type="InterPro" id="IPR036527">
    <property type="entry name" value="SCP2_sterol-bd_dom_sf"/>
</dbReference>
<feature type="transmembrane region" description="Helical" evidence="3">
    <location>
        <begin position="504"/>
        <end position="524"/>
    </location>
</feature>
<dbReference type="PANTHER" id="PTHR43278">
    <property type="entry name" value="NAD(P)H-DEPENDENT FMN-CONTAINING OXIDOREDUCTASE YWQN-RELATED"/>
    <property type="match status" value="1"/>
</dbReference>